<evidence type="ECO:0000313" key="2">
    <source>
        <dbReference type="Proteomes" id="UP000002571"/>
    </source>
</evidence>
<dbReference type="EMBL" id="CP001805">
    <property type="protein sequence ID" value="ACY50284.1"/>
    <property type="molecule type" value="Genomic_DNA"/>
</dbReference>
<sequence length="40" mass="4643">MHLRGSTQPDPSSVRQNEDEKEGKSMCRHFLFNHGREMVA</sequence>
<proteinExistence type="predicted"/>
<accession>A0ACA6QIP6</accession>
<evidence type="ECO:0000313" key="1">
    <source>
        <dbReference type="EMBL" id="ACY50284.1"/>
    </source>
</evidence>
<name>A0ACA6QIP6_VIBAE</name>
<gene>
    <name evidence="1" type="ordered locus">VEA_002121</name>
</gene>
<reference evidence="1" key="1">
    <citation type="submission" date="2009-10" db="EMBL/GenBank/DDBJ databases">
        <authorList>
            <consortium name="Los Alamos National Laboratory (LANL)"/>
            <consortium name="National Microbial Pathogen Data Resource (NMPDR)"/>
            <person name="Munk A.C."/>
            <person name="Tapia R."/>
            <person name="Green L."/>
            <person name="Rogers Y."/>
            <person name="Detter J.C."/>
            <person name="Bruce D."/>
            <person name="Brettin T.S."/>
            <person name="Colwell R."/>
            <person name="Huq A."/>
            <person name="Grim C.J."/>
            <person name="Hasan N.A."/>
            <person name="Vonstein V."/>
            <person name="Bartels D."/>
        </authorList>
    </citation>
    <scope>NUCLEOTIDE SEQUENCE</scope>
    <source>
        <strain evidence="1">EX25</strain>
    </source>
</reference>
<keyword evidence="2" id="KW-1185">Reference proteome</keyword>
<protein>
    <submittedName>
        <fullName evidence="1">Uncharacterized protein</fullName>
    </submittedName>
</protein>
<organism evidence="1 2">
    <name type="scientific">Vibrio antiquarius (strain Ex25)</name>
    <dbReference type="NCBI Taxonomy" id="150340"/>
    <lineage>
        <taxon>Bacteria</taxon>
        <taxon>Pseudomonadati</taxon>
        <taxon>Pseudomonadota</taxon>
        <taxon>Gammaproteobacteria</taxon>
        <taxon>Vibrionales</taxon>
        <taxon>Vibrionaceae</taxon>
        <taxon>Vibrio</taxon>
        <taxon>Vibrio diabolicus subgroup</taxon>
    </lineage>
</organism>
<dbReference type="Proteomes" id="UP000002571">
    <property type="component" value="Chromosome 1"/>
</dbReference>